<dbReference type="Gene3D" id="2.40.50.120">
    <property type="match status" value="1"/>
</dbReference>
<dbReference type="InterPro" id="IPR008993">
    <property type="entry name" value="TIMP-like_OB-fold"/>
</dbReference>
<comment type="similarity">
    <text evidence="2">Belongs to the protease inhibitor I35 (TIMP) family.</text>
</comment>
<evidence type="ECO:0000256" key="1">
    <source>
        <dbReference type="ARBA" id="ARBA00004613"/>
    </source>
</evidence>
<reference evidence="16" key="2">
    <citation type="submission" date="2025-09" db="UniProtKB">
        <authorList>
            <consortium name="Ensembl"/>
        </authorList>
    </citation>
    <scope>IDENTIFICATION</scope>
</reference>
<dbReference type="InterPro" id="IPR030490">
    <property type="entry name" value="TIMP_CS"/>
</dbReference>
<evidence type="ECO:0000256" key="13">
    <source>
        <dbReference type="PIRSR" id="PIRSR601820-3"/>
    </source>
</evidence>
<dbReference type="SUPFAM" id="SSF50242">
    <property type="entry name" value="TIMP-like"/>
    <property type="match status" value="1"/>
</dbReference>
<dbReference type="InterPro" id="IPR027465">
    <property type="entry name" value="TIMP_C"/>
</dbReference>
<dbReference type="GO" id="GO:0046872">
    <property type="term" value="F:metal ion binding"/>
    <property type="evidence" value="ECO:0007669"/>
    <property type="project" value="UniProtKB-KW"/>
</dbReference>
<dbReference type="AlphaFoldDB" id="A0A3Q3FNF4"/>
<keyword evidence="8 12" id="KW-0862">Zinc</keyword>
<dbReference type="KEGG" id="kmr:108241333"/>
<dbReference type="CTD" id="406650"/>
<accession>A0A3Q3FNF4</accession>
<evidence type="ECO:0000256" key="14">
    <source>
        <dbReference type="SAM" id="SignalP"/>
    </source>
</evidence>
<evidence type="ECO:0000313" key="17">
    <source>
        <dbReference type="Proteomes" id="UP000264800"/>
    </source>
</evidence>
<evidence type="ECO:0000256" key="9">
    <source>
        <dbReference type="ARBA" id="ARBA00023157"/>
    </source>
</evidence>
<name>A0A3Q3FNF4_KRYMA</name>
<keyword evidence="7 12" id="KW-0479">Metal-binding</keyword>
<dbReference type="Gene3D" id="3.90.370.10">
    <property type="entry name" value="Tissue inhibitor of metalloproteinase-1. Chain B, domain 1"/>
    <property type="match status" value="1"/>
</dbReference>
<feature type="disulfide bond" evidence="13">
    <location>
        <begin position="27"/>
        <end position="98"/>
    </location>
</feature>
<dbReference type="RefSeq" id="XP_017280886.1">
    <property type="nucleotide sequence ID" value="XM_017425397.3"/>
</dbReference>
<comment type="subcellular location">
    <subcellularLocation>
        <location evidence="1">Secreted</location>
    </subcellularLocation>
</comment>
<evidence type="ECO:0000256" key="10">
    <source>
        <dbReference type="ARBA" id="ARBA00023215"/>
    </source>
</evidence>
<dbReference type="Proteomes" id="UP000264800">
    <property type="component" value="Unplaced"/>
</dbReference>
<dbReference type="GeneTree" id="ENSGT00940000158348"/>
<dbReference type="STRING" id="37003.ENSKMAP00000014212"/>
<dbReference type="OMA" id="CECKIST"/>
<feature type="disulfide bond" evidence="13">
    <location>
        <begin position="29"/>
        <end position="126"/>
    </location>
</feature>
<dbReference type="Pfam" id="PF00965">
    <property type="entry name" value="TIMP"/>
    <property type="match status" value="1"/>
</dbReference>
<evidence type="ECO:0000256" key="12">
    <source>
        <dbReference type="PIRSR" id="PIRSR601820-1"/>
    </source>
</evidence>
<dbReference type="OrthoDB" id="6041373at2759"/>
<evidence type="ECO:0000256" key="5">
    <source>
        <dbReference type="ARBA" id="ARBA00022608"/>
    </source>
</evidence>
<dbReference type="GO" id="GO:0051045">
    <property type="term" value="P:negative regulation of membrane protein ectodomain proteolysis"/>
    <property type="evidence" value="ECO:0007669"/>
    <property type="project" value="TreeGrafter"/>
</dbReference>
<keyword evidence="14" id="KW-0732">Signal</keyword>
<dbReference type="GO" id="GO:0034097">
    <property type="term" value="P:response to cytokine"/>
    <property type="evidence" value="ECO:0007669"/>
    <property type="project" value="TreeGrafter"/>
</dbReference>
<keyword evidence="6" id="KW-0646">Protease inhibitor</keyword>
<dbReference type="FunFam" id="3.90.370.10:FF:000001">
    <property type="entry name" value="Metalloproteinase inhibitor 3"/>
    <property type="match status" value="1"/>
</dbReference>
<feature type="disulfide bond" evidence="13">
    <location>
        <begin position="158"/>
        <end position="163"/>
    </location>
</feature>
<dbReference type="PROSITE" id="PS00288">
    <property type="entry name" value="TIMP"/>
    <property type="match status" value="1"/>
</dbReference>
<evidence type="ECO:0000259" key="15">
    <source>
        <dbReference type="PROSITE" id="PS50189"/>
    </source>
</evidence>
<dbReference type="GO" id="GO:0002020">
    <property type="term" value="F:protease binding"/>
    <property type="evidence" value="ECO:0007669"/>
    <property type="project" value="TreeGrafter"/>
</dbReference>
<feature type="disulfide bond" evidence="13">
    <location>
        <begin position="171"/>
        <end position="192"/>
    </location>
</feature>
<dbReference type="InterPro" id="IPR001820">
    <property type="entry name" value="TIMP"/>
</dbReference>
<organism evidence="16 17">
    <name type="scientific">Kryptolebias marmoratus</name>
    <name type="common">Mangrove killifish</name>
    <name type="synonym">Rivulus marmoratus</name>
    <dbReference type="NCBI Taxonomy" id="37003"/>
    <lineage>
        <taxon>Eukaryota</taxon>
        <taxon>Metazoa</taxon>
        <taxon>Chordata</taxon>
        <taxon>Craniata</taxon>
        <taxon>Vertebrata</taxon>
        <taxon>Euteleostomi</taxon>
        <taxon>Actinopterygii</taxon>
        <taxon>Neopterygii</taxon>
        <taxon>Teleostei</taxon>
        <taxon>Neoteleostei</taxon>
        <taxon>Acanthomorphata</taxon>
        <taxon>Ovalentaria</taxon>
        <taxon>Atherinomorphae</taxon>
        <taxon>Cyprinodontiformes</taxon>
        <taxon>Rivulidae</taxon>
        <taxon>Kryptolebias</taxon>
    </lineage>
</organism>
<dbReference type="GO" id="GO:0009725">
    <property type="term" value="P:response to hormone"/>
    <property type="evidence" value="ECO:0007669"/>
    <property type="project" value="TreeGrafter"/>
</dbReference>
<evidence type="ECO:0000256" key="2">
    <source>
        <dbReference type="ARBA" id="ARBA00011027"/>
    </source>
</evidence>
<evidence type="ECO:0000256" key="4">
    <source>
        <dbReference type="ARBA" id="ARBA00022525"/>
    </source>
</evidence>
<dbReference type="Ensembl" id="ENSKMAT00000014423.1">
    <property type="protein sequence ID" value="ENSKMAP00000014212.1"/>
    <property type="gene ID" value="ENSKMAG00000010649.1"/>
</dbReference>
<evidence type="ECO:0000256" key="7">
    <source>
        <dbReference type="ARBA" id="ARBA00022723"/>
    </source>
</evidence>
<feature type="domain" description="NTR" evidence="15">
    <location>
        <begin position="27"/>
        <end position="151"/>
    </location>
</feature>
<keyword evidence="4" id="KW-0964">Secreted</keyword>
<dbReference type="PROSITE" id="PS50189">
    <property type="entry name" value="NTR"/>
    <property type="match status" value="1"/>
</dbReference>
<feature type="disulfide bond" evidence="13">
    <location>
        <begin position="39"/>
        <end position="151"/>
    </location>
</feature>
<dbReference type="PANTHER" id="PTHR11844:SF24">
    <property type="entry name" value="METALLOPROTEINASE INHIBITOR 2"/>
    <property type="match status" value="1"/>
</dbReference>
<evidence type="ECO:0000256" key="8">
    <source>
        <dbReference type="ARBA" id="ARBA00022833"/>
    </source>
</evidence>
<dbReference type="PANTHER" id="PTHR11844">
    <property type="entry name" value="METALLOPROTEASE INHIBITOR"/>
    <property type="match status" value="1"/>
</dbReference>
<dbReference type="InterPro" id="IPR001134">
    <property type="entry name" value="Netrin_domain"/>
</dbReference>
<evidence type="ECO:0000256" key="11">
    <source>
        <dbReference type="ARBA" id="ARBA00030102"/>
    </source>
</evidence>
<evidence type="ECO:0000313" key="16">
    <source>
        <dbReference type="Ensembl" id="ENSKMAP00000014212.1"/>
    </source>
</evidence>
<proteinExistence type="inferred from homology"/>
<feature type="chain" id="PRO_5018616016" description="Metalloproteinase inhibitor 2" evidence="14">
    <location>
        <begin position="27"/>
        <end position="219"/>
    </location>
</feature>
<evidence type="ECO:0000256" key="3">
    <source>
        <dbReference type="ARBA" id="ARBA00013520"/>
    </source>
</evidence>
<dbReference type="GO" id="GO:0031012">
    <property type="term" value="C:extracellular matrix"/>
    <property type="evidence" value="ECO:0007669"/>
    <property type="project" value="TreeGrafter"/>
</dbReference>
<evidence type="ECO:0000256" key="6">
    <source>
        <dbReference type="ARBA" id="ARBA00022690"/>
    </source>
</evidence>
<feature type="disulfide bond" evidence="13">
    <location>
        <begin position="153"/>
        <end position="200"/>
    </location>
</feature>
<feature type="binding site" evidence="12">
    <location>
        <position position="27"/>
    </location>
    <ligand>
        <name>Zn(2+)</name>
        <dbReference type="ChEBI" id="CHEBI:29105"/>
        <note>ligand shared with metalloproteinase partner</note>
    </ligand>
</feature>
<feature type="signal peptide" evidence="14">
    <location>
        <begin position="1"/>
        <end position="26"/>
    </location>
</feature>
<keyword evidence="10" id="KW-0481">Metalloenzyme inhibitor</keyword>
<dbReference type="SMART" id="SM00206">
    <property type="entry name" value="NTR"/>
    <property type="match status" value="1"/>
</dbReference>
<reference evidence="16" key="1">
    <citation type="submission" date="2025-08" db="UniProtKB">
        <authorList>
            <consortium name="Ensembl"/>
        </authorList>
    </citation>
    <scope>IDENTIFICATION</scope>
</reference>
<dbReference type="GO" id="GO:0005615">
    <property type="term" value="C:extracellular space"/>
    <property type="evidence" value="ECO:0007669"/>
    <property type="project" value="TreeGrafter"/>
</dbReference>
<keyword evidence="17" id="KW-1185">Reference proteome</keyword>
<keyword evidence="9 13" id="KW-1015">Disulfide bond</keyword>
<dbReference type="GeneID" id="108241333"/>
<dbReference type="GO" id="GO:0008191">
    <property type="term" value="F:metalloendopeptidase inhibitor activity"/>
    <property type="evidence" value="ECO:0007669"/>
    <property type="project" value="InterPro"/>
</dbReference>
<sequence length="219" mass="24106">MSRTMKSCFVTLAVLFLWRVEEVAEACSCAPVHPQQAFCGSDVVFRAKVTGKEEVVIGNDPFGNPITEIKYVIKLIKLFKGPSSDIDAVYTPTSSAMCGVYLEADGITHYLITGHLDGGKVRIILCNFIQPWDTLSTNQKLNLIRRYASGCDCTITYCSSIPCMISSPAECLWTDWVTGGGVRGDQARNYACIKRSDGSCSWYRGNAPSKKAFMDIEDP</sequence>
<protein>
    <recommendedName>
        <fullName evidence="3">Metalloproteinase inhibitor 2</fullName>
    </recommendedName>
    <alternativeName>
        <fullName evidence="11">Tissue inhibitor of metalloproteinases 2</fullName>
    </alternativeName>
</protein>
<keyword evidence="5" id="KW-0483">Metalloprotease inhibitor</keyword>